<keyword evidence="1" id="KW-0812">Transmembrane</keyword>
<evidence type="ECO:0000256" key="1">
    <source>
        <dbReference type="SAM" id="Phobius"/>
    </source>
</evidence>
<keyword evidence="1" id="KW-0472">Membrane</keyword>
<feature type="transmembrane region" description="Helical" evidence="1">
    <location>
        <begin position="84"/>
        <end position="101"/>
    </location>
</feature>
<keyword evidence="1" id="KW-1133">Transmembrane helix</keyword>
<sequence length="131" mass="14506">MAKRHLRFRISNRAALFLLGGLALPVWLAFLLFTYFVPPRGLLAFVAFFVLLLGALICTLAPLAYLFGLLFISSRLYRATIRHALRQGSLMSLCIVLNLILRALHSWSVLAALVIGAAAVLVEVLSLAKKW</sequence>
<organism evidence="2">
    <name type="scientific">Thermogemmatispora argillosa</name>
    <dbReference type="NCBI Taxonomy" id="2045280"/>
    <lineage>
        <taxon>Bacteria</taxon>
        <taxon>Bacillati</taxon>
        <taxon>Chloroflexota</taxon>
        <taxon>Ktedonobacteria</taxon>
        <taxon>Thermogemmatisporales</taxon>
        <taxon>Thermogemmatisporaceae</taxon>
        <taxon>Thermogemmatispora</taxon>
    </lineage>
</organism>
<protein>
    <submittedName>
        <fullName evidence="2">Uncharacterized protein</fullName>
    </submittedName>
</protein>
<name>A0A455T636_9CHLR</name>
<dbReference type="EMBL" id="AP019377">
    <property type="protein sequence ID" value="BBH94175.1"/>
    <property type="molecule type" value="Genomic_DNA"/>
</dbReference>
<proteinExistence type="predicted"/>
<dbReference type="AlphaFoldDB" id="A0A455T636"/>
<gene>
    <name evidence="2" type="ORF">KTA_23740</name>
</gene>
<feature type="transmembrane region" description="Helical" evidence="1">
    <location>
        <begin position="14"/>
        <end position="36"/>
    </location>
</feature>
<evidence type="ECO:0000313" key="2">
    <source>
        <dbReference type="EMBL" id="BBH94175.1"/>
    </source>
</evidence>
<accession>A0A455T636</accession>
<reference evidence="2" key="1">
    <citation type="submission" date="2018-12" db="EMBL/GenBank/DDBJ databases">
        <title>Novel natural products biosynthetic potential of the class Ktedonobacteria.</title>
        <authorList>
            <person name="Zheng Y."/>
            <person name="Saitou A."/>
            <person name="Wang C.M."/>
            <person name="Toyoda A."/>
            <person name="Minakuchi Y."/>
            <person name="Sekiguchi Y."/>
            <person name="Ueda K."/>
            <person name="Takano H."/>
            <person name="Sakai Y."/>
            <person name="Yokota A."/>
            <person name="Yabe S."/>
        </authorList>
    </citation>
    <scope>NUCLEOTIDE SEQUENCE</scope>
    <source>
        <strain evidence="2">A3-2</strain>
    </source>
</reference>
<feature type="transmembrane region" description="Helical" evidence="1">
    <location>
        <begin position="107"/>
        <end position="128"/>
    </location>
</feature>
<feature type="transmembrane region" description="Helical" evidence="1">
    <location>
        <begin position="42"/>
        <end position="72"/>
    </location>
</feature>